<evidence type="ECO:0000313" key="2">
    <source>
        <dbReference type="EMBL" id="BAG29213.1"/>
    </source>
</evidence>
<gene>
    <name evidence="2" type="ordered locus">KRH_08660</name>
</gene>
<keyword evidence="3" id="KW-1185">Reference proteome</keyword>
<dbReference type="KEGG" id="krh:KRH_08660"/>
<name>B2GL37_KOCRD</name>
<dbReference type="SUPFAM" id="SSF69572">
    <property type="entry name" value="Activating enzymes of the ubiquitin-like proteins"/>
    <property type="match status" value="1"/>
</dbReference>
<sequence>MTRPGDPGPMAHRCPTLPDESCAPPAPDELRVLALGLDPLAAAVCLALAEAGVCLLNVQDPAPVGTADVRRGPYPAEFQGQPRDLVLRTLLRRRSPRCVPLSAPELFPSAALPTAVVLRTWSVPGDLVADLTTVPAPELDPALPTLSVVRDGGSVVVWPVTDWAHRPCRACVASAVREARRIFRAPQPRPGEPLLPPHEGPVGALTRTVATGEIAGRLLSHALRDHAAPRAAPHGPPHDALPGLPALGTGVAPSGSSTALSSPGPEPPEGSAAHLVLRRGLTVLPLAPDQGCLCSLAFTGP</sequence>
<feature type="region of interest" description="Disordered" evidence="1">
    <location>
        <begin position="227"/>
        <end position="272"/>
    </location>
</feature>
<organism evidence="2 3">
    <name type="scientific">Kocuria rhizophila (strain ATCC 9341 / DSM 348 / NBRC 103217 / DC2201)</name>
    <dbReference type="NCBI Taxonomy" id="378753"/>
    <lineage>
        <taxon>Bacteria</taxon>
        <taxon>Bacillati</taxon>
        <taxon>Actinomycetota</taxon>
        <taxon>Actinomycetes</taxon>
        <taxon>Micrococcales</taxon>
        <taxon>Micrococcaceae</taxon>
        <taxon>Kocuria</taxon>
    </lineage>
</organism>
<dbReference type="eggNOG" id="ENOG5032FR5">
    <property type="taxonomic scope" value="Bacteria"/>
</dbReference>
<dbReference type="HOGENOM" id="CLU_923710_0_0_11"/>
<evidence type="ECO:0000256" key="1">
    <source>
        <dbReference type="SAM" id="MobiDB-lite"/>
    </source>
</evidence>
<dbReference type="GO" id="GO:0008641">
    <property type="term" value="F:ubiquitin-like modifier activating enzyme activity"/>
    <property type="evidence" value="ECO:0007669"/>
    <property type="project" value="InterPro"/>
</dbReference>
<proteinExistence type="predicted"/>
<accession>B2GL37</accession>
<evidence type="ECO:0000313" key="3">
    <source>
        <dbReference type="Proteomes" id="UP000008838"/>
    </source>
</evidence>
<feature type="region of interest" description="Disordered" evidence="1">
    <location>
        <begin position="1"/>
        <end position="20"/>
    </location>
</feature>
<protein>
    <recommendedName>
        <fullName evidence="4">THIF-type NAD/FAD binding fold domain-containing protein</fullName>
    </recommendedName>
</protein>
<dbReference type="EMBL" id="AP009152">
    <property type="protein sequence ID" value="BAG29213.1"/>
    <property type="molecule type" value="Genomic_DNA"/>
</dbReference>
<dbReference type="InterPro" id="IPR035985">
    <property type="entry name" value="Ubiquitin-activating_enz"/>
</dbReference>
<dbReference type="AlphaFoldDB" id="B2GL37"/>
<dbReference type="Proteomes" id="UP000008838">
    <property type="component" value="Chromosome"/>
</dbReference>
<reference evidence="2 3" key="1">
    <citation type="journal article" date="2008" name="J. Bacteriol.">
        <title>Complete genome sequence of the soil actinomycete Kocuria rhizophila.</title>
        <authorList>
            <person name="Takarada H."/>
            <person name="Sekine M."/>
            <person name="Kosugi H."/>
            <person name="Matsuo Y."/>
            <person name="Fujisawa T."/>
            <person name="Omata S."/>
            <person name="Kishi E."/>
            <person name="Shimizu A."/>
            <person name="Tsukatani N."/>
            <person name="Tanikawa S."/>
            <person name="Fujita N."/>
            <person name="Harayama S."/>
        </authorList>
    </citation>
    <scope>NUCLEOTIDE SEQUENCE [LARGE SCALE GENOMIC DNA]</scope>
    <source>
        <strain evidence="3">ATCC 9341 / DSM 348 / NBRC 103217 / DC2201</strain>
    </source>
</reference>
<evidence type="ECO:0008006" key="4">
    <source>
        <dbReference type="Google" id="ProtNLM"/>
    </source>
</evidence>